<feature type="compositionally biased region" description="Pro residues" evidence="7">
    <location>
        <begin position="1"/>
        <end position="14"/>
    </location>
</feature>
<dbReference type="SUPFAM" id="SSF140111">
    <property type="entry name" value="Endosomal sorting complex assembly domain"/>
    <property type="match status" value="1"/>
</dbReference>
<dbReference type="PANTHER" id="PTHR13678:SF2">
    <property type="entry name" value="VACUOLAR PROTEIN SORTING-ASSOCIATED PROTEIN 37A"/>
    <property type="match status" value="1"/>
</dbReference>
<evidence type="ECO:0000256" key="5">
    <source>
        <dbReference type="ARBA" id="ARBA00022927"/>
    </source>
</evidence>
<dbReference type="PANTHER" id="PTHR13678">
    <property type="entry name" value="VACUOLAR PROTEIN SORTING-ASSOCIATED PROTEIN 37"/>
    <property type="match status" value="1"/>
</dbReference>
<evidence type="ECO:0000256" key="6">
    <source>
        <dbReference type="PROSITE-ProRule" id="PRU00646"/>
    </source>
</evidence>
<comment type="similarity">
    <text evidence="2">Belongs to the VPS37 family.</text>
</comment>
<dbReference type="AlphaFoldDB" id="A0AAN6Q4T0"/>
<organism evidence="9 10">
    <name type="scientific">Parathielavia hyrcaniae</name>
    <dbReference type="NCBI Taxonomy" id="113614"/>
    <lineage>
        <taxon>Eukaryota</taxon>
        <taxon>Fungi</taxon>
        <taxon>Dikarya</taxon>
        <taxon>Ascomycota</taxon>
        <taxon>Pezizomycotina</taxon>
        <taxon>Sordariomycetes</taxon>
        <taxon>Sordariomycetidae</taxon>
        <taxon>Sordariales</taxon>
        <taxon>Chaetomiaceae</taxon>
        <taxon>Parathielavia</taxon>
    </lineage>
</organism>
<keyword evidence="5 6" id="KW-0653">Protein transport</keyword>
<reference evidence="9" key="2">
    <citation type="submission" date="2023-05" db="EMBL/GenBank/DDBJ databases">
        <authorList>
            <consortium name="Lawrence Berkeley National Laboratory"/>
            <person name="Steindorff A."/>
            <person name="Hensen N."/>
            <person name="Bonometti L."/>
            <person name="Westerberg I."/>
            <person name="Brannstrom I.O."/>
            <person name="Guillou S."/>
            <person name="Cros-Aarteil S."/>
            <person name="Calhoun S."/>
            <person name="Haridas S."/>
            <person name="Kuo A."/>
            <person name="Mondo S."/>
            <person name="Pangilinan J."/>
            <person name="Riley R."/>
            <person name="Labutti K."/>
            <person name="Andreopoulos B."/>
            <person name="Lipzen A."/>
            <person name="Chen C."/>
            <person name="Yanf M."/>
            <person name="Daum C."/>
            <person name="Ng V."/>
            <person name="Clum A."/>
            <person name="Ohm R."/>
            <person name="Martin F."/>
            <person name="Silar P."/>
            <person name="Natvig D."/>
            <person name="Lalanne C."/>
            <person name="Gautier V."/>
            <person name="Ament-Velasquez S.L."/>
            <person name="Kruys A."/>
            <person name="Hutchinson M.I."/>
            <person name="Powell A.J."/>
            <person name="Barry K."/>
            <person name="Miller A.N."/>
            <person name="Grigoriev I.V."/>
            <person name="Debuchy R."/>
            <person name="Gladieux P."/>
            <person name="Thoren M.H."/>
            <person name="Johannesson H."/>
        </authorList>
    </citation>
    <scope>NUCLEOTIDE SEQUENCE</scope>
    <source>
        <strain evidence="9">CBS 757.83</strain>
    </source>
</reference>
<dbReference type="SUPFAM" id="SSF101447">
    <property type="entry name" value="Formin homology 2 domain (FH2 domain)"/>
    <property type="match status" value="1"/>
</dbReference>
<evidence type="ECO:0000313" key="10">
    <source>
        <dbReference type="Proteomes" id="UP001305647"/>
    </source>
</evidence>
<comment type="subcellular location">
    <subcellularLocation>
        <location evidence="1">Endosome</location>
    </subcellularLocation>
</comment>
<keyword evidence="3 6" id="KW-0813">Transport</keyword>
<dbReference type="InterPro" id="IPR009851">
    <property type="entry name" value="Mod_r"/>
</dbReference>
<keyword evidence="10" id="KW-1185">Reference proteome</keyword>
<dbReference type="EMBL" id="MU863634">
    <property type="protein sequence ID" value="KAK4101765.1"/>
    <property type="molecule type" value="Genomic_DNA"/>
</dbReference>
<dbReference type="GO" id="GO:0006623">
    <property type="term" value="P:protein targeting to vacuole"/>
    <property type="evidence" value="ECO:0007669"/>
    <property type="project" value="TreeGrafter"/>
</dbReference>
<dbReference type="PROSITE" id="PS51314">
    <property type="entry name" value="VPS37_C"/>
    <property type="match status" value="1"/>
</dbReference>
<sequence>MYASTPPPPPPKPPGSHDVSRMSTPASGPAPPPPPLPEAMAAGPGSALSAATAEHGAGTQSVEVEDPGEQWLPKFLEDKPYVTHMNTAHWSKVPSISDRDPPFNYFPAAAADIHIYIHTPSSRSKQDLADMLRDGGLLAALTHSPETMHGSLRASHEALRAALADNMALAAAVAEAERRLAHQRATAQARLLSNRALERQWRARQRDMDHALAPFAPASLYQRLAQGVVEQEAVCYALEESFLEDGGGGGGGRGGREGDGAGLATEREVGEWVRRYREAKKLYYLRQERKERWDEGRGGGWR</sequence>
<dbReference type="InterPro" id="IPR037202">
    <property type="entry name" value="ESCRT_assembly_dom"/>
</dbReference>
<reference evidence="9" key="1">
    <citation type="journal article" date="2023" name="Mol. Phylogenet. Evol.">
        <title>Genome-scale phylogeny and comparative genomics of the fungal order Sordariales.</title>
        <authorList>
            <person name="Hensen N."/>
            <person name="Bonometti L."/>
            <person name="Westerberg I."/>
            <person name="Brannstrom I.O."/>
            <person name="Guillou S."/>
            <person name="Cros-Aarteil S."/>
            <person name="Calhoun S."/>
            <person name="Haridas S."/>
            <person name="Kuo A."/>
            <person name="Mondo S."/>
            <person name="Pangilinan J."/>
            <person name="Riley R."/>
            <person name="LaButti K."/>
            <person name="Andreopoulos B."/>
            <person name="Lipzen A."/>
            <person name="Chen C."/>
            <person name="Yan M."/>
            <person name="Daum C."/>
            <person name="Ng V."/>
            <person name="Clum A."/>
            <person name="Steindorff A."/>
            <person name="Ohm R.A."/>
            <person name="Martin F."/>
            <person name="Silar P."/>
            <person name="Natvig D.O."/>
            <person name="Lalanne C."/>
            <person name="Gautier V."/>
            <person name="Ament-Velasquez S.L."/>
            <person name="Kruys A."/>
            <person name="Hutchinson M.I."/>
            <person name="Powell A.J."/>
            <person name="Barry K."/>
            <person name="Miller A.N."/>
            <person name="Grigoriev I.V."/>
            <person name="Debuchy R."/>
            <person name="Gladieux P."/>
            <person name="Hiltunen Thoren M."/>
            <person name="Johannesson H."/>
        </authorList>
    </citation>
    <scope>NUCLEOTIDE SEQUENCE</scope>
    <source>
        <strain evidence="9">CBS 757.83</strain>
    </source>
</reference>
<evidence type="ECO:0000256" key="2">
    <source>
        <dbReference type="ARBA" id="ARBA00007617"/>
    </source>
</evidence>
<keyword evidence="4" id="KW-0967">Endosome</keyword>
<dbReference type="GO" id="GO:0043162">
    <property type="term" value="P:ubiquitin-dependent protein catabolic process via the multivesicular body sorting pathway"/>
    <property type="evidence" value="ECO:0007669"/>
    <property type="project" value="TreeGrafter"/>
</dbReference>
<name>A0AAN6Q4T0_9PEZI</name>
<evidence type="ECO:0000256" key="7">
    <source>
        <dbReference type="SAM" id="MobiDB-lite"/>
    </source>
</evidence>
<dbReference type="InterPro" id="IPR029012">
    <property type="entry name" value="Helix_hairpin_bin_sf"/>
</dbReference>
<dbReference type="GO" id="GO:0006612">
    <property type="term" value="P:protein targeting to membrane"/>
    <property type="evidence" value="ECO:0007669"/>
    <property type="project" value="TreeGrafter"/>
</dbReference>
<dbReference type="Pfam" id="PF07200">
    <property type="entry name" value="Mod_r"/>
    <property type="match status" value="1"/>
</dbReference>
<feature type="domain" description="VPS37 C-terminal" evidence="8">
    <location>
        <begin position="198"/>
        <end position="302"/>
    </location>
</feature>
<evidence type="ECO:0000313" key="9">
    <source>
        <dbReference type="EMBL" id="KAK4101765.1"/>
    </source>
</evidence>
<evidence type="ECO:0000256" key="3">
    <source>
        <dbReference type="ARBA" id="ARBA00022448"/>
    </source>
</evidence>
<gene>
    <name evidence="9" type="ORF">N658DRAFT_506922</name>
</gene>
<evidence type="ECO:0000256" key="4">
    <source>
        <dbReference type="ARBA" id="ARBA00022753"/>
    </source>
</evidence>
<feature type="region of interest" description="Disordered" evidence="7">
    <location>
        <begin position="1"/>
        <end position="66"/>
    </location>
</feature>
<feature type="compositionally biased region" description="Pro residues" evidence="7">
    <location>
        <begin position="28"/>
        <end position="37"/>
    </location>
</feature>
<evidence type="ECO:0000256" key="1">
    <source>
        <dbReference type="ARBA" id="ARBA00004177"/>
    </source>
</evidence>
<dbReference type="Gene3D" id="1.10.287.660">
    <property type="entry name" value="Helix hairpin bin"/>
    <property type="match status" value="1"/>
</dbReference>
<protein>
    <recommendedName>
        <fullName evidence="8">VPS37 C-terminal domain-containing protein</fullName>
    </recommendedName>
</protein>
<dbReference type="Proteomes" id="UP001305647">
    <property type="component" value="Unassembled WGS sequence"/>
</dbReference>
<evidence type="ECO:0000259" key="8">
    <source>
        <dbReference type="PROSITE" id="PS51314"/>
    </source>
</evidence>
<dbReference type="GO" id="GO:0000813">
    <property type="term" value="C:ESCRT I complex"/>
    <property type="evidence" value="ECO:0007669"/>
    <property type="project" value="TreeGrafter"/>
</dbReference>
<proteinExistence type="inferred from homology"/>
<accession>A0AAN6Q4T0</accession>
<comment type="caution">
    <text evidence="9">The sequence shown here is derived from an EMBL/GenBank/DDBJ whole genome shotgun (WGS) entry which is preliminary data.</text>
</comment>